<sequence length="217" mass="24822">MLVEINLLPQKEAKNKSLFLLAIISAAILLIGGFFVYWFNRTYENKIANLEQQIATTEQLVANEQQKVMNYEASNSLTELENTVKWAEDYPLKTVPILQKLTELLPERGFLQSFTYEGIGVVKFTIQFETSRDAAYYLNALIESKWVLDAKLNQLDAVTSFYDRTIGETDNGPNESELKNEKYIPRYHGEYEVELKRDVLKEEASAETSDEQGGEGE</sequence>
<evidence type="ECO:0000256" key="1">
    <source>
        <dbReference type="SAM" id="Coils"/>
    </source>
</evidence>
<gene>
    <name evidence="3" type="ORF">J2S07_002439</name>
</gene>
<accession>A0ABT9V5A0</accession>
<evidence type="ECO:0000256" key="2">
    <source>
        <dbReference type="SAM" id="Phobius"/>
    </source>
</evidence>
<dbReference type="EMBL" id="JAUSTU010000010">
    <property type="protein sequence ID" value="MDQ0156121.1"/>
    <property type="molecule type" value="Genomic_DNA"/>
</dbReference>
<comment type="caution">
    <text evidence="3">The sequence shown here is derived from an EMBL/GenBank/DDBJ whole genome shotgun (WGS) entry which is preliminary data.</text>
</comment>
<feature type="coiled-coil region" evidence="1">
    <location>
        <begin position="40"/>
        <end position="74"/>
    </location>
</feature>
<organism evidence="3 4">
    <name type="scientific">Anoxybacillus andreesenii</name>
    <dbReference type="NCBI Taxonomy" id="1325932"/>
    <lineage>
        <taxon>Bacteria</taxon>
        <taxon>Bacillati</taxon>
        <taxon>Bacillota</taxon>
        <taxon>Bacilli</taxon>
        <taxon>Bacillales</taxon>
        <taxon>Anoxybacillaceae</taxon>
        <taxon>Anoxybacillus</taxon>
    </lineage>
</organism>
<name>A0ABT9V5A0_9BACL</name>
<keyword evidence="2" id="KW-1133">Transmembrane helix</keyword>
<keyword evidence="2" id="KW-0812">Transmembrane</keyword>
<protein>
    <submittedName>
        <fullName evidence="3">Type IV pilus assembly protein PilN</fullName>
    </submittedName>
</protein>
<reference evidence="3 4" key="1">
    <citation type="submission" date="2023-07" db="EMBL/GenBank/DDBJ databases">
        <title>Genomic Encyclopedia of Type Strains, Phase IV (KMG-IV): sequencing the most valuable type-strain genomes for metagenomic binning, comparative biology and taxonomic classification.</title>
        <authorList>
            <person name="Goeker M."/>
        </authorList>
    </citation>
    <scope>NUCLEOTIDE SEQUENCE [LARGE SCALE GENOMIC DNA]</scope>
    <source>
        <strain evidence="3 4">DSM 23948</strain>
    </source>
</reference>
<feature type="transmembrane region" description="Helical" evidence="2">
    <location>
        <begin position="18"/>
        <end position="39"/>
    </location>
</feature>
<keyword evidence="2" id="KW-0472">Membrane</keyword>
<keyword evidence="4" id="KW-1185">Reference proteome</keyword>
<evidence type="ECO:0000313" key="3">
    <source>
        <dbReference type="EMBL" id="MDQ0156121.1"/>
    </source>
</evidence>
<evidence type="ECO:0000313" key="4">
    <source>
        <dbReference type="Proteomes" id="UP001231362"/>
    </source>
</evidence>
<dbReference type="Proteomes" id="UP001231362">
    <property type="component" value="Unassembled WGS sequence"/>
</dbReference>
<dbReference type="RefSeq" id="WP_307150642.1">
    <property type="nucleotide sequence ID" value="NZ_JAUSTU010000010.1"/>
</dbReference>
<keyword evidence="1" id="KW-0175">Coiled coil</keyword>
<proteinExistence type="predicted"/>